<dbReference type="STRING" id="356660.SAMN05444336_104289"/>
<feature type="region of interest" description="Disordered" evidence="9">
    <location>
        <begin position="184"/>
        <end position="203"/>
    </location>
</feature>
<keyword evidence="6 7" id="KW-0520">NAD</keyword>
<keyword evidence="2 7" id="KW-0285">Flavoprotein</keyword>
<evidence type="ECO:0000256" key="9">
    <source>
        <dbReference type="SAM" id="MobiDB-lite"/>
    </source>
</evidence>
<dbReference type="EC" id="1.-.-.-" evidence="7"/>
<dbReference type="GO" id="GO:0016491">
    <property type="term" value="F:oxidoreductase activity"/>
    <property type="evidence" value="ECO:0007669"/>
    <property type="project" value="UniProtKB-UniRule"/>
</dbReference>
<evidence type="ECO:0000256" key="8">
    <source>
        <dbReference type="PIRSR" id="PIRSR000232-1"/>
    </source>
</evidence>
<name>A0A1H3AR28_9RHOB</name>
<feature type="binding site" evidence="8">
    <location>
        <position position="57"/>
    </location>
    <ligand>
        <name>FMN</name>
        <dbReference type="ChEBI" id="CHEBI:58210"/>
        <note>ligand shared between dimeric partners</note>
    </ligand>
</feature>
<evidence type="ECO:0000256" key="1">
    <source>
        <dbReference type="ARBA" id="ARBA00007118"/>
    </source>
</evidence>
<comment type="similarity">
    <text evidence="1 7">Belongs to the nitroreductase family.</text>
</comment>
<accession>A0A1H3AR28</accession>
<reference evidence="11 12" key="1">
    <citation type="submission" date="2016-10" db="EMBL/GenBank/DDBJ databases">
        <authorList>
            <person name="de Groot N.N."/>
        </authorList>
    </citation>
    <scope>NUCLEOTIDE SEQUENCE [LARGE SCALE GENOMIC DNA]</scope>
    <source>
        <strain evidence="11 12">DSM 17890</strain>
    </source>
</reference>
<evidence type="ECO:0000313" key="11">
    <source>
        <dbReference type="EMBL" id="SDX32103.1"/>
    </source>
</evidence>
<protein>
    <recommendedName>
        <fullName evidence="7">Putative NAD(P)H nitroreductase</fullName>
        <ecNumber evidence="7">1.-.-.-</ecNumber>
    </recommendedName>
</protein>
<dbReference type="Proteomes" id="UP000199118">
    <property type="component" value="Unassembled WGS sequence"/>
</dbReference>
<keyword evidence="4 7" id="KW-0521">NADP</keyword>
<gene>
    <name evidence="11" type="ORF">SAMN05444336_104289</name>
</gene>
<evidence type="ECO:0000256" key="2">
    <source>
        <dbReference type="ARBA" id="ARBA00022630"/>
    </source>
</evidence>
<dbReference type="RefSeq" id="WP_092682623.1">
    <property type="nucleotide sequence ID" value="NZ_FNMZ01000004.1"/>
</dbReference>
<evidence type="ECO:0000256" key="4">
    <source>
        <dbReference type="ARBA" id="ARBA00022857"/>
    </source>
</evidence>
<dbReference type="Gene3D" id="3.40.109.10">
    <property type="entry name" value="NADH Oxidase"/>
    <property type="match status" value="1"/>
</dbReference>
<sequence>MQDAADTRPDPTIAPDPAALAFLLSRRSRIAKTLAAPGPDRETLRTILTAAARSPDHGKLEPWRFIVLEGGASAAMGALTRRLGEARGLDPDRLHRAAEPFEIAPVTLCVVAAPNAEASVPEVEQILSAGAVCLAALNAALASGWAANWLTNWMAFDREFLETGLALAPHEFVAGFLHIGTPTVAPKDRPRPDLEAKTEWRED</sequence>
<evidence type="ECO:0000256" key="5">
    <source>
        <dbReference type="ARBA" id="ARBA00023002"/>
    </source>
</evidence>
<comment type="cofactor">
    <cofactor evidence="8">
        <name>FMN</name>
        <dbReference type="ChEBI" id="CHEBI:58210"/>
    </cofactor>
    <text evidence="8">Binds 1 FMN per subunit.</text>
</comment>
<dbReference type="InterPro" id="IPR000415">
    <property type="entry name" value="Nitroreductase-like"/>
</dbReference>
<dbReference type="OrthoDB" id="9804207at2"/>
<proteinExistence type="inferred from homology"/>
<dbReference type="EMBL" id="FNMZ01000004">
    <property type="protein sequence ID" value="SDX32103.1"/>
    <property type="molecule type" value="Genomic_DNA"/>
</dbReference>
<feature type="compositionally biased region" description="Basic and acidic residues" evidence="9">
    <location>
        <begin position="186"/>
        <end position="203"/>
    </location>
</feature>
<dbReference type="SUPFAM" id="SSF55469">
    <property type="entry name" value="FMN-dependent nitroreductase-like"/>
    <property type="match status" value="1"/>
</dbReference>
<feature type="binding site" description="in other chain" evidence="8">
    <location>
        <begin position="26"/>
        <end position="28"/>
    </location>
    <ligand>
        <name>FMN</name>
        <dbReference type="ChEBI" id="CHEBI:58210"/>
        <note>ligand shared between dimeric partners</note>
    </ligand>
</feature>
<evidence type="ECO:0000259" key="10">
    <source>
        <dbReference type="Pfam" id="PF00881"/>
    </source>
</evidence>
<dbReference type="PANTHER" id="PTHR43821">
    <property type="entry name" value="NAD(P)H NITROREDUCTASE YDJA-RELATED"/>
    <property type="match status" value="1"/>
</dbReference>
<keyword evidence="12" id="KW-1185">Reference proteome</keyword>
<evidence type="ECO:0000256" key="7">
    <source>
        <dbReference type="PIRNR" id="PIRNR000232"/>
    </source>
</evidence>
<feature type="binding site" evidence="8">
    <location>
        <position position="53"/>
    </location>
    <ligand>
        <name>FMN</name>
        <dbReference type="ChEBI" id="CHEBI:58210"/>
        <note>ligand shared between dimeric partners</note>
    </ligand>
</feature>
<feature type="binding site" description="in other chain" evidence="8">
    <location>
        <begin position="149"/>
        <end position="151"/>
    </location>
    <ligand>
        <name>FMN</name>
        <dbReference type="ChEBI" id="CHEBI:58210"/>
        <note>ligand shared between dimeric partners</note>
    </ligand>
</feature>
<feature type="domain" description="Nitroreductase" evidence="10">
    <location>
        <begin position="32"/>
        <end position="180"/>
    </location>
</feature>
<dbReference type="InterPro" id="IPR052530">
    <property type="entry name" value="NAD(P)H_nitroreductase"/>
</dbReference>
<keyword evidence="5 7" id="KW-0560">Oxidoreductase</keyword>
<dbReference type="PANTHER" id="PTHR43821:SF1">
    <property type="entry name" value="NAD(P)H NITROREDUCTASE YDJA-RELATED"/>
    <property type="match status" value="1"/>
</dbReference>
<organism evidence="11 12">
    <name type="scientific">Albimonas donghaensis</name>
    <dbReference type="NCBI Taxonomy" id="356660"/>
    <lineage>
        <taxon>Bacteria</taxon>
        <taxon>Pseudomonadati</taxon>
        <taxon>Pseudomonadota</taxon>
        <taxon>Alphaproteobacteria</taxon>
        <taxon>Rhodobacterales</taxon>
        <taxon>Paracoccaceae</taxon>
        <taxon>Albimonas</taxon>
    </lineage>
</organism>
<dbReference type="InterPro" id="IPR029479">
    <property type="entry name" value="Nitroreductase"/>
</dbReference>
<evidence type="ECO:0000256" key="6">
    <source>
        <dbReference type="ARBA" id="ARBA00023027"/>
    </source>
</evidence>
<keyword evidence="3 7" id="KW-0288">FMN</keyword>
<evidence type="ECO:0000313" key="12">
    <source>
        <dbReference type="Proteomes" id="UP000199118"/>
    </source>
</evidence>
<dbReference type="Pfam" id="PF00881">
    <property type="entry name" value="Nitroreductase"/>
    <property type="match status" value="1"/>
</dbReference>
<dbReference type="AlphaFoldDB" id="A0A1H3AR28"/>
<dbReference type="InterPro" id="IPR026021">
    <property type="entry name" value="YdjA-like"/>
</dbReference>
<dbReference type="PIRSF" id="PIRSF000232">
    <property type="entry name" value="YdjA"/>
    <property type="match status" value="1"/>
</dbReference>
<dbReference type="CDD" id="cd02135">
    <property type="entry name" value="YdjA-like"/>
    <property type="match status" value="1"/>
</dbReference>
<evidence type="ECO:0000256" key="3">
    <source>
        <dbReference type="ARBA" id="ARBA00022643"/>
    </source>
</evidence>